<feature type="compositionally biased region" description="Low complexity" evidence="1">
    <location>
        <begin position="290"/>
        <end position="299"/>
    </location>
</feature>
<gene>
    <name evidence="2" type="ORF">D9758_007687</name>
</gene>
<evidence type="ECO:0000313" key="2">
    <source>
        <dbReference type="EMBL" id="KAF5358668.1"/>
    </source>
</evidence>
<feature type="region of interest" description="Disordered" evidence="1">
    <location>
        <begin position="146"/>
        <end position="197"/>
    </location>
</feature>
<feature type="region of interest" description="Disordered" evidence="1">
    <location>
        <begin position="215"/>
        <end position="378"/>
    </location>
</feature>
<feature type="compositionally biased region" description="Acidic residues" evidence="1">
    <location>
        <begin position="171"/>
        <end position="185"/>
    </location>
</feature>
<dbReference type="AlphaFoldDB" id="A0A8H5G5F0"/>
<evidence type="ECO:0000313" key="3">
    <source>
        <dbReference type="Proteomes" id="UP000559256"/>
    </source>
</evidence>
<reference evidence="2 3" key="1">
    <citation type="journal article" date="2020" name="ISME J.">
        <title>Uncovering the hidden diversity of litter-decomposition mechanisms in mushroom-forming fungi.</title>
        <authorList>
            <person name="Floudas D."/>
            <person name="Bentzer J."/>
            <person name="Ahren D."/>
            <person name="Johansson T."/>
            <person name="Persson P."/>
            <person name="Tunlid A."/>
        </authorList>
    </citation>
    <scope>NUCLEOTIDE SEQUENCE [LARGE SCALE GENOMIC DNA]</scope>
    <source>
        <strain evidence="2 3">CBS 291.85</strain>
    </source>
</reference>
<sequence length="378" mass="41279">MLQTKLWWRTDWYNSHILQLRILQAHPASQPPSISLLDSSVADTTMSRRTKQQPGSNAPTSAPLQPTQPSAPSFSTSIMQGAHEFQLDGVNFNNVSGNQHNTSNNNHSTVKDSYNRRTTNNRNEYKTNHRGYRANYSMRNNAFGRTAPQAEADSESDGSDGFDAGNGYDESAPESEESDFYEEEQQERALQAPRRAVSDSNRLLLATEPVDEVEAGETRLLESSYSNRRGKPSIPHSVTEPGPRQQKEPAYSYVGRTNVRESQSKRAHPPPPRPANGPTPSRKSFAIPRPAAASKAKSPTGSQSESVPVDHSELESDAVANERTQAPPRPSRTSNSAKPSSSTPSAVKGSTPTKASANQDRSGNTGAGKKKKGGFFRF</sequence>
<dbReference type="Proteomes" id="UP000559256">
    <property type="component" value="Unassembled WGS sequence"/>
</dbReference>
<feature type="compositionally biased region" description="Low complexity" evidence="1">
    <location>
        <begin position="331"/>
        <end position="346"/>
    </location>
</feature>
<feature type="compositionally biased region" description="Basic residues" evidence="1">
    <location>
        <begin position="368"/>
        <end position="378"/>
    </location>
</feature>
<organism evidence="2 3">
    <name type="scientific">Tetrapyrgos nigripes</name>
    <dbReference type="NCBI Taxonomy" id="182062"/>
    <lineage>
        <taxon>Eukaryota</taxon>
        <taxon>Fungi</taxon>
        <taxon>Dikarya</taxon>
        <taxon>Basidiomycota</taxon>
        <taxon>Agaricomycotina</taxon>
        <taxon>Agaricomycetes</taxon>
        <taxon>Agaricomycetidae</taxon>
        <taxon>Agaricales</taxon>
        <taxon>Marasmiineae</taxon>
        <taxon>Marasmiaceae</taxon>
        <taxon>Tetrapyrgos</taxon>
    </lineage>
</organism>
<proteinExistence type="predicted"/>
<feature type="compositionally biased region" description="Low complexity" evidence="1">
    <location>
        <begin position="93"/>
        <end position="108"/>
    </location>
</feature>
<feature type="region of interest" description="Disordered" evidence="1">
    <location>
        <begin position="90"/>
        <end position="130"/>
    </location>
</feature>
<feature type="compositionally biased region" description="Polar residues" evidence="1">
    <location>
        <begin position="348"/>
        <end position="364"/>
    </location>
</feature>
<comment type="caution">
    <text evidence="2">The sequence shown here is derived from an EMBL/GenBank/DDBJ whole genome shotgun (WGS) entry which is preliminary data.</text>
</comment>
<accession>A0A8H5G5F0</accession>
<keyword evidence="3" id="KW-1185">Reference proteome</keyword>
<evidence type="ECO:0000256" key="1">
    <source>
        <dbReference type="SAM" id="MobiDB-lite"/>
    </source>
</evidence>
<dbReference type="EMBL" id="JAACJM010000049">
    <property type="protein sequence ID" value="KAF5358668.1"/>
    <property type="molecule type" value="Genomic_DNA"/>
</dbReference>
<feature type="region of interest" description="Disordered" evidence="1">
    <location>
        <begin position="42"/>
        <end position="75"/>
    </location>
</feature>
<protein>
    <submittedName>
        <fullName evidence="2">Uncharacterized protein</fullName>
    </submittedName>
</protein>
<name>A0A8H5G5F0_9AGAR</name>